<evidence type="ECO:0000256" key="1">
    <source>
        <dbReference type="SAM" id="MobiDB-lite"/>
    </source>
</evidence>
<dbReference type="SUPFAM" id="SSF46955">
    <property type="entry name" value="Putative DNA-binding domain"/>
    <property type="match status" value="1"/>
</dbReference>
<protein>
    <submittedName>
        <fullName evidence="3">Transcriptional regulator</fullName>
    </submittedName>
</protein>
<dbReference type="InterPro" id="IPR009061">
    <property type="entry name" value="DNA-bd_dom_put_sf"/>
</dbReference>
<feature type="compositionally biased region" description="Basic and acidic residues" evidence="1">
    <location>
        <begin position="1"/>
        <end position="10"/>
    </location>
</feature>
<reference evidence="3 4" key="1">
    <citation type="submission" date="2014-07" db="EMBL/GenBank/DDBJ databases">
        <authorList>
            <person name="Zhang J.E."/>
            <person name="Yang H."/>
            <person name="Guo J."/>
            <person name="Deng Z."/>
            <person name="Luo H."/>
            <person name="Luo M."/>
            <person name="Zhao B."/>
        </authorList>
    </citation>
    <scope>NUCLEOTIDE SEQUENCE [LARGE SCALE GENOMIC DNA]</scope>
    <source>
        <strain evidence="3 4">1CP</strain>
    </source>
</reference>
<sequence>MIPFRVERPRVAGNDVRVPQPAEPETQSSSGSPDEGPTISVSALARKLGVAPSTLRTWDRRYGIGPSVHVQGSHRRYTPRDVARLECMQHALDGGANSAEAARYAINAMATYSSESDRRPGVKNLGDNSVNGMKTDPSNLLSPFSGLGGAEASVRNLSGALLARDVVTIRRIIVRAVAERGFSSMWTTLVVPVLEWADEGRNSDAAAASVRVFAECVAGILSTMTLDAPIGGGGRVLLVHVPANSQDTVPADPYGLEFRALGAALATASVDTRMALPLCRSALLASVTNAEPDVIVLWLPAAGCALPSLLRAIRRRRTGLTMLAGGPGCRTQSLPRSIAVLGTLDEAVDAVTAVT</sequence>
<dbReference type="PROSITE" id="PS50937">
    <property type="entry name" value="HTH_MERR_2"/>
    <property type="match status" value="1"/>
</dbReference>
<feature type="region of interest" description="Disordered" evidence="1">
    <location>
        <begin position="1"/>
        <end position="39"/>
    </location>
</feature>
<evidence type="ECO:0000313" key="3">
    <source>
        <dbReference type="EMBL" id="ANS27188.1"/>
    </source>
</evidence>
<dbReference type="PATRIC" id="fig|37919.13.peg.2548"/>
<name>A0A1B1K3R4_RHOOP</name>
<dbReference type="Pfam" id="PF13411">
    <property type="entry name" value="MerR_1"/>
    <property type="match status" value="1"/>
</dbReference>
<evidence type="ECO:0000259" key="2">
    <source>
        <dbReference type="PROSITE" id="PS50937"/>
    </source>
</evidence>
<dbReference type="Gene3D" id="1.10.1660.10">
    <property type="match status" value="1"/>
</dbReference>
<dbReference type="GO" id="GO:0003677">
    <property type="term" value="F:DNA binding"/>
    <property type="evidence" value="ECO:0007669"/>
    <property type="project" value="InterPro"/>
</dbReference>
<feature type="domain" description="HTH merR-type" evidence="2">
    <location>
        <begin position="38"/>
        <end position="107"/>
    </location>
</feature>
<organism evidence="3 4">
    <name type="scientific">Rhodococcus opacus</name>
    <name type="common">Nocardia opaca</name>
    <dbReference type="NCBI Taxonomy" id="37919"/>
    <lineage>
        <taxon>Bacteria</taxon>
        <taxon>Bacillati</taxon>
        <taxon>Actinomycetota</taxon>
        <taxon>Actinomycetes</taxon>
        <taxon>Mycobacteriales</taxon>
        <taxon>Nocardiaceae</taxon>
        <taxon>Rhodococcus</taxon>
    </lineage>
</organism>
<gene>
    <name evidence="3" type="ORF">R1CP_12400</name>
</gene>
<dbReference type="SMART" id="SM00422">
    <property type="entry name" value="HTH_MERR"/>
    <property type="match status" value="1"/>
</dbReference>
<dbReference type="Proteomes" id="UP000186108">
    <property type="component" value="Chromosome"/>
</dbReference>
<proteinExistence type="predicted"/>
<accession>A0A1B1K3R4</accession>
<evidence type="ECO:0000313" key="4">
    <source>
        <dbReference type="Proteomes" id="UP000186108"/>
    </source>
</evidence>
<dbReference type="AlphaFoldDB" id="A0A1B1K3R4"/>
<dbReference type="EMBL" id="CP009111">
    <property type="protein sequence ID" value="ANS27188.1"/>
    <property type="molecule type" value="Genomic_DNA"/>
</dbReference>
<dbReference type="InterPro" id="IPR000551">
    <property type="entry name" value="MerR-type_HTH_dom"/>
</dbReference>
<dbReference type="GO" id="GO:0006355">
    <property type="term" value="P:regulation of DNA-templated transcription"/>
    <property type="evidence" value="ECO:0007669"/>
    <property type="project" value="InterPro"/>
</dbReference>